<organism evidence="3 4">
    <name type="scientific">Citrus sinensis</name>
    <name type="common">Sweet orange</name>
    <name type="synonym">Citrus aurantium var. sinensis</name>
    <dbReference type="NCBI Taxonomy" id="2711"/>
    <lineage>
        <taxon>Eukaryota</taxon>
        <taxon>Viridiplantae</taxon>
        <taxon>Streptophyta</taxon>
        <taxon>Embryophyta</taxon>
        <taxon>Tracheophyta</taxon>
        <taxon>Spermatophyta</taxon>
        <taxon>Magnoliopsida</taxon>
        <taxon>eudicotyledons</taxon>
        <taxon>Gunneridae</taxon>
        <taxon>Pentapetalae</taxon>
        <taxon>rosids</taxon>
        <taxon>malvids</taxon>
        <taxon>Sapindales</taxon>
        <taxon>Rutaceae</taxon>
        <taxon>Aurantioideae</taxon>
        <taxon>Citrus</taxon>
    </lineage>
</organism>
<dbReference type="PaxDb" id="2711-XP_006469544.1"/>
<dbReference type="InterPro" id="IPR001810">
    <property type="entry name" value="F-box_dom"/>
</dbReference>
<dbReference type="SUPFAM" id="SSF81383">
    <property type="entry name" value="F-box domain"/>
    <property type="match status" value="1"/>
</dbReference>
<dbReference type="Pfam" id="PF08268">
    <property type="entry name" value="FBA_3"/>
    <property type="match status" value="1"/>
</dbReference>
<dbReference type="SMART" id="SM00256">
    <property type="entry name" value="FBOX"/>
    <property type="match status" value="1"/>
</dbReference>
<dbReference type="InterPro" id="IPR050796">
    <property type="entry name" value="SCF_F-box_component"/>
</dbReference>
<sequence length="410" mass="47567">MELDVKQKVNKRSKLEDDHQQATGMETLPREIVLHILLRLPITSLVQFKFVCRAWRALAQDPLLANLHNTTSTSKAEKNPCLILHCDFPIRNQLCFIDFSDNQDKVRKFNMPFQAKMPEFDAVGSCNGLLCLSDSLFNDAICIYNPFTRDYIELPKSMQYPDQEVVFGFGFHPVSKEYKVIKIVYYRKSCSNSSFQRTRRVIYPRSDVQVYTVGSPAWRSKGKLAYQFVRRPSEALVKGRLHWVTRPRRYSPVRGIVSFDIADEQFREVPKPDCGGLNRCNYHLTVLSGCLSVAVYGNYGKLEIWVMKDYNVKESWAKELNIGAYIPKGLKQSLDRPLKIWKNSLNGRVVRVVCILEKGEILLEYKSRVLVSYDPKRRTFNEFVFKGTPNWFQTIVHQGSFNWIDTPHDL</sequence>
<evidence type="ECO:0000256" key="1">
    <source>
        <dbReference type="SAM" id="MobiDB-lite"/>
    </source>
</evidence>
<dbReference type="NCBIfam" id="TIGR01640">
    <property type="entry name" value="F_box_assoc_1"/>
    <property type="match status" value="1"/>
</dbReference>
<dbReference type="Pfam" id="PF12937">
    <property type="entry name" value="F-box-like"/>
    <property type="match status" value="1"/>
</dbReference>
<dbReference type="eggNOG" id="ENOG502QS4I">
    <property type="taxonomic scope" value="Eukaryota"/>
</dbReference>
<dbReference type="STRING" id="2711.A0A067ETF4"/>
<dbReference type="PANTHER" id="PTHR31672:SF2">
    <property type="entry name" value="F-BOX DOMAIN-CONTAINING PROTEIN"/>
    <property type="match status" value="1"/>
</dbReference>
<gene>
    <name evidence="3" type="ORF">CISIN_1g015251mg</name>
</gene>
<keyword evidence="4" id="KW-1185">Reference proteome</keyword>
<evidence type="ECO:0000313" key="4">
    <source>
        <dbReference type="Proteomes" id="UP000027120"/>
    </source>
</evidence>
<dbReference type="SMR" id="A0A067ETF4"/>
<reference evidence="3 4" key="1">
    <citation type="submission" date="2014-04" db="EMBL/GenBank/DDBJ databases">
        <authorList>
            <consortium name="International Citrus Genome Consortium"/>
            <person name="Gmitter F."/>
            <person name="Chen C."/>
            <person name="Farmerie W."/>
            <person name="Harkins T."/>
            <person name="Desany B."/>
            <person name="Mohiuddin M."/>
            <person name="Kodira C."/>
            <person name="Borodovsky M."/>
            <person name="Lomsadze A."/>
            <person name="Burns P."/>
            <person name="Jenkins J."/>
            <person name="Prochnik S."/>
            <person name="Shu S."/>
            <person name="Chapman J."/>
            <person name="Pitluck S."/>
            <person name="Schmutz J."/>
            <person name="Rokhsar D."/>
        </authorList>
    </citation>
    <scope>NUCLEOTIDE SEQUENCE</scope>
</reference>
<proteinExistence type="predicted"/>
<protein>
    <recommendedName>
        <fullName evidence="2">F-box domain-containing protein</fullName>
    </recommendedName>
</protein>
<name>A0A067ETF4_CITSI</name>
<dbReference type="InterPro" id="IPR013187">
    <property type="entry name" value="F-box-assoc_dom_typ3"/>
</dbReference>
<dbReference type="CDD" id="cd22157">
    <property type="entry name" value="F-box_AtFBW1-like"/>
    <property type="match status" value="1"/>
</dbReference>
<dbReference type="EMBL" id="KK784949">
    <property type="protein sequence ID" value="KDO58464.1"/>
    <property type="molecule type" value="Genomic_DNA"/>
</dbReference>
<dbReference type="PROSITE" id="PS50181">
    <property type="entry name" value="FBOX"/>
    <property type="match status" value="1"/>
</dbReference>
<dbReference type="InterPro" id="IPR017451">
    <property type="entry name" value="F-box-assoc_interact_dom"/>
</dbReference>
<feature type="domain" description="F-box" evidence="2">
    <location>
        <begin position="22"/>
        <end position="67"/>
    </location>
</feature>
<dbReference type="Proteomes" id="UP000027120">
    <property type="component" value="Unassembled WGS sequence"/>
</dbReference>
<feature type="compositionally biased region" description="Basic and acidic residues" evidence="1">
    <location>
        <begin position="1"/>
        <end position="20"/>
    </location>
</feature>
<feature type="region of interest" description="Disordered" evidence="1">
    <location>
        <begin position="1"/>
        <end position="22"/>
    </location>
</feature>
<dbReference type="Gene3D" id="1.20.1280.50">
    <property type="match status" value="1"/>
</dbReference>
<dbReference type="InterPro" id="IPR036047">
    <property type="entry name" value="F-box-like_dom_sf"/>
</dbReference>
<evidence type="ECO:0000313" key="3">
    <source>
        <dbReference type="EMBL" id="KDO58464.1"/>
    </source>
</evidence>
<dbReference type="PANTHER" id="PTHR31672">
    <property type="entry name" value="BNACNNG10540D PROTEIN"/>
    <property type="match status" value="1"/>
</dbReference>
<dbReference type="AlphaFoldDB" id="A0A067ETF4"/>
<evidence type="ECO:0000259" key="2">
    <source>
        <dbReference type="PROSITE" id="PS50181"/>
    </source>
</evidence>
<accession>A0A067ETF4</accession>